<evidence type="ECO:0000313" key="8">
    <source>
        <dbReference type="Proteomes" id="UP000621454"/>
    </source>
</evidence>
<dbReference type="InterPro" id="IPR027417">
    <property type="entry name" value="P-loop_NTPase"/>
</dbReference>
<dbReference type="InterPro" id="IPR049730">
    <property type="entry name" value="SNF2/RAD54-like_C"/>
</dbReference>
<keyword evidence="2" id="KW-0862">Zinc</keyword>
<feature type="domain" description="Helicase C-terminal" evidence="6">
    <location>
        <begin position="1027"/>
        <end position="1184"/>
    </location>
</feature>
<feature type="domain" description="SWIM-type" evidence="4">
    <location>
        <begin position="74"/>
        <end position="113"/>
    </location>
</feature>
<protein>
    <recommendedName>
        <fullName evidence="9">Superfamily II DNA or RNA helicase, SNF2 family</fullName>
    </recommendedName>
</protein>
<feature type="compositionally biased region" description="Basic and acidic residues" evidence="3">
    <location>
        <begin position="425"/>
        <end position="436"/>
    </location>
</feature>
<dbReference type="PROSITE" id="PS51192">
    <property type="entry name" value="HELICASE_ATP_BIND_1"/>
    <property type="match status" value="1"/>
</dbReference>
<reference evidence="7" key="2">
    <citation type="submission" date="2020-09" db="EMBL/GenBank/DDBJ databases">
        <authorList>
            <person name="Sun Q."/>
            <person name="Zhou Y."/>
        </authorList>
    </citation>
    <scope>NUCLEOTIDE SEQUENCE</scope>
    <source>
        <strain evidence="7">CGMCC 1.12827</strain>
    </source>
</reference>
<dbReference type="Gene3D" id="3.40.50.300">
    <property type="entry name" value="P-loop containing nucleotide triphosphate hydrolases"/>
    <property type="match status" value="1"/>
</dbReference>
<dbReference type="CDD" id="cd18793">
    <property type="entry name" value="SF2_C_SNF"/>
    <property type="match status" value="1"/>
</dbReference>
<evidence type="ECO:0000313" key="7">
    <source>
        <dbReference type="EMBL" id="GGB18492.1"/>
    </source>
</evidence>
<proteinExistence type="predicted"/>
<dbReference type="PANTHER" id="PTHR10799">
    <property type="entry name" value="SNF2/RAD54 HELICASE FAMILY"/>
    <property type="match status" value="1"/>
</dbReference>
<accession>A0A916SVJ0</accession>
<dbReference type="SMART" id="SM00490">
    <property type="entry name" value="HELICc"/>
    <property type="match status" value="1"/>
</dbReference>
<dbReference type="InterPro" id="IPR014001">
    <property type="entry name" value="Helicase_ATP-bd"/>
</dbReference>
<evidence type="ECO:0008006" key="9">
    <source>
        <dbReference type="Google" id="ProtNLM"/>
    </source>
</evidence>
<name>A0A916SVJ0_9ACTN</name>
<dbReference type="PROSITE" id="PS50966">
    <property type="entry name" value="ZF_SWIM"/>
    <property type="match status" value="1"/>
</dbReference>
<feature type="region of interest" description="Disordered" evidence="3">
    <location>
        <begin position="412"/>
        <end position="436"/>
    </location>
</feature>
<dbReference type="InterPro" id="IPR007527">
    <property type="entry name" value="Znf_SWIM"/>
</dbReference>
<sequence length="1193" mass="129363">MDPPGTVVSGSYPGRVLSDWSHALNAERLREVFDAADVDTAVELAAHGAVTSVEWDPRMITAEGLCQVTQTQVETVRVGFKTVGPHWRLARMQCSCRKRHGCAHVAAILLALGAEGSGTSGSQSSAGWERALAPLLEVAPARAVAVDSRALGIVVRGGLGPDQRTLPVQIRPIERGLTGSWVAGRISWADLRHPDTSGVYNAGHRDAMSALAGALRSPRGRWIDLDDTGPGLWTALSLALTAGIELVGEASLTEPDDLHDAPRGAERVAVAPAATLAVEITTAVDGSTLVEPVLSLGDRPPIDAVRDLTDHDLEADLHMRFLGGGSPHGIAIVVGRTLTLAPLRPAPGEALVAMYGRGESVRVPASDNARFRTDLLPRLTLTTPVQVGGERMAAPSVSGPWVLARIRVDGPRHRGESAGADGDETDQRTARGRSESVRGRTLRVEWAFRYEVDGVPVDHPHRFVDAHGGVRDRAAEDDAWRAARSAVEDVIALSSSWPAQAIARCQICLRNGEPGARADAAALRQAATPHDAARAATAAALADPVRFTELESARFAVEVIPRLRADDSLVVEIPDDLPAYATSDATPVLRVSAPDESGAPRAQKLDWLDLQLTLEIDGRTIAVAEVMAALSNGATHMLDDAGFYFPLSGPTISRVAELLAEAEVLDDIGAAQSAPDHGLTIDQLREMTWWEELFELGIADRQIHRWQQRVREVAALARSPQHVEVPESITATLRPYQRDGLDWLWFLYSHGLGGILADDMGLGKTLQTLALVAAARGSQSRPFLVVAPTSLLGNWAAECERFAPSLTTALVSTTSAKQPGPLDERVAGADMVITSYAIFRIDNEAFAGIDWAGVILDEAQFVKNPHSKIYSCVRRLGVPFTLAITGTPMENNLGELWALLSIVAPGLLPSLRHFGEHYRKPIETGTEPQRLDSLRRRIRPVVLRRRKSDVIDDLPPKSEHVLTIDLAGEHRRIYDTRATRERQKVLGLLGDWERNKFAIFRSLTMLRQLSLHPGLVEDRHRQTTSAKVEFLVERLGELAAEGHRALVFSQFTGFLDLLRERLEHSGIGFSHLEGAMSHGRRQREIDAFVGGDRTAFLISLKAGGFGLNLTAADYCFICDPWWNPAAEQQAVDRLHRIGQDNPVTVFRMVSAGTVEEKVVALQERKRELFTAVLDEGDLFAGSVTAADVAELLG</sequence>
<dbReference type="CDD" id="cd18012">
    <property type="entry name" value="DEXQc_arch_SWI2_SNF2"/>
    <property type="match status" value="1"/>
</dbReference>
<feature type="domain" description="Helicase ATP-binding" evidence="5">
    <location>
        <begin position="745"/>
        <end position="906"/>
    </location>
</feature>
<evidence type="ECO:0000256" key="3">
    <source>
        <dbReference type="SAM" id="MobiDB-lite"/>
    </source>
</evidence>
<dbReference type="AlphaFoldDB" id="A0A916SVJ0"/>
<evidence type="ECO:0000259" key="6">
    <source>
        <dbReference type="PROSITE" id="PS51194"/>
    </source>
</evidence>
<dbReference type="PROSITE" id="PS51194">
    <property type="entry name" value="HELICASE_CTER"/>
    <property type="match status" value="1"/>
</dbReference>
<dbReference type="InterPro" id="IPR000330">
    <property type="entry name" value="SNF2_N"/>
</dbReference>
<dbReference type="GO" id="GO:0008270">
    <property type="term" value="F:zinc ion binding"/>
    <property type="evidence" value="ECO:0007669"/>
    <property type="project" value="UniProtKB-KW"/>
</dbReference>
<gene>
    <name evidence="7" type="ORF">GCM10011489_03250</name>
</gene>
<comment type="caution">
    <text evidence="7">The sequence shown here is derived from an EMBL/GenBank/DDBJ whole genome shotgun (WGS) entry which is preliminary data.</text>
</comment>
<dbReference type="SMART" id="SM00487">
    <property type="entry name" value="DEXDc"/>
    <property type="match status" value="1"/>
</dbReference>
<evidence type="ECO:0000259" key="5">
    <source>
        <dbReference type="PROSITE" id="PS51192"/>
    </source>
</evidence>
<evidence type="ECO:0000259" key="4">
    <source>
        <dbReference type="PROSITE" id="PS50966"/>
    </source>
</evidence>
<dbReference type="GO" id="GO:0016787">
    <property type="term" value="F:hydrolase activity"/>
    <property type="evidence" value="ECO:0007669"/>
    <property type="project" value="UniProtKB-KW"/>
</dbReference>
<dbReference type="SUPFAM" id="SSF52540">
    <property type="entry name" value="P-loop containing nucleoside triphosphate hydrolases"/>
    <property type="match status" value="2"/>
</dbReference>
<dbReference type="InterPro" id="IPR038718">
    <property type="entry name" value="SNF2-like_sf"/>
</dbReference>
<organism evidence="7 8">
    <name type="scientific">Gordonia jinhuaensis</name>
    <dbReference type="NCBI Taxonomy" id="1517702"/>
    <lineage>
        <taxon>Bacteria</taxon>
        <taxon>Bacillati</taxon>
        <taxon>Actinomycetota</taxon>
        <taxon>Actinomycetes</taxon>
        <taxon>Mycobacteriales</taxon>
        <taxon>Gordoniaceae</taxon>
        <taxon>Gordonia</taxon>
    </lineage>
</organism>
<dbReference type="Pfam" id="PF00176">
    <property type="entry name" value="SNF2-rel_dom"/>
    <property type="match status" value="1"/>
</dbReference>
<dbReference type="InterPro" id="IPR001650">
    <property type="entry name" value="Helicase_C-like"/>
</dbReference>
<dbReference type="EMBL" id="BMGC01000002">
    <property type="protein sequence ID" value="GGB18492.1"/>
    <property type="molecule type" value="Genomic_DNA"/>
</dbReference>
<reference evidence="7" key="1">
    <citation type="journal article" date="2014" name="Int. J. Syst. Evol. Microbiol.">
        <title>Complete genome sequence of Corynebacterium casei LMG S-19264T (=DSM 44701T), isolated from a smear-ripened cheese.</title>
        <authorList>
            <consortium name="US DOE Joint Genome Institute (JGI-PGF)"/>
            <person name="Walter F."/>
            <person name="Albersmeier A."/>
            <person name="Kalinowski J."/>
            <person name="Ruckert C."/>
        </authorList>
    </citation>
    <scope>NUCLEOTIDE SEQUENCE</scope>
    <source>
        <strain evidence="7">CGMCC 1.12827</strain>
    </source>
</reference>
<dbReference type="GO" id="GO:0005524">
    <property type="term" value="F:ATP binding"/>
    <property type="evidence" value="ECO:0007669"/>
    <property type="project" value="InterPro"/>
</dbReference>
<keyword evidence="2" id="KW-0863">Zinc-finger</keyword>
<keyword evidence="2" id="KW-0479">Metal-binding</keyword>
<dbReference type="Proteomes" id="UP000621454">
    <property type="component" value="Unassembled WGS sequence"/>
</dbReference>
<evidence type="ECO:0000256" key="1">
    <source>
        <dbReference type="ARBA" id="ARBA00022801"/>
    </source>
</evidence>
<keyword evidence="8" id="KW-1185">Reference proteome</keyword>
<keyword evidence="1" id="KW-0378">Hydrolase</keyword>
<dbReference type="Pfam" id="PF00271">
    <property type="entry name" value="Helicase_C"/>
    <property type="match status" value="1"/>
</dbReference>
<evidence type="ECO:0000256" key="2">
    <source>
        <dbReference type="PROSITE-ProRule" id="PRU00325"/>
    </source>
</evidence>
<dbReference type="Gene3D" id="3.40.50.10810">
    <property type="entry name" value="Tandem AAA-ATPase domain"/>
    <property type="match status" value="1"/>
</dbReference>